<accession>A0ABW7HQS8</accession>
<evidence type="ECO:0000256" key="1">
    <source>
        <dbReference type="SAM" id="MobiDB-lite"/>
    </source>
</evidence>
<evidence type="ECO:0000313" key="2">
    <source>
        <dbReference type="EMBL" id="MFH0247984.1"/>
    </source>
</evidence>
<evidence type="ECO:0000313" key="3">
    <source>
        <dbReference type="Proteomes" id="UP001607069"/>
    </source>
</evidence>
<proteinExistence type="predicted"/>
<sequence length="86" mass="9376">MLGPLQVGYVLDRWVHGSGSLEDFARLSRGRPCSLSVYRGDLRLTWQARPVRFLRIAPAGGPRPEGGAGAHRHPRLRLVPGGSHAV</sequence>
<evidence type="ECO:0008006" key="4">
    <source>
        <dbReference type="Google" id="ProtNLM"/>
    </source>
</evidence>
<feature type="region of interest" description="Disordered" evidence="1">
    <location>
        <begin position="57"/>
        <end position="86"/>
    </location>
</feature>
<dbReference type="RefSeq" id="WP_279951333.1">
    <property type="nucleotide sequence ID" value="NZ_BAABEN010000031.1"/>
</dbReference>
<name>A0ABW7HQS8_9ACTN</name>
<gene>
    <name evidence="2" type="ORF">ACG5V6_07130</name>
</gene>
<dbReference type="EMBL" id="JBIHMK010000017">
    <property type="protein sequence ID" value="MFH0247984.1"/>
    <property type="molecule type" value="Genomic_DNA"/>
</dbReference>
<protein>
    <recommendedName>
        <fullName evidence="4">AraC family transcriptional regulator</fullName>
    </recommendedName>
</protein>
<reference evidence="2 3" key="1">
    <citation type="submission" date="2024-10" db="EMBL/GenBank/DDBJ databases">
        <authorList>
            <person name="Cho J.-C."/>
        </authorList>
    </citation>
    <scope>NUCLEOTIDE SEQUENCE [LARGE SCALE GENOMIC DNA]</scope>
    <source>
        <strain evidence="2 3">KCTC29696</strain>
    </source>
</reference>
<keyword evidence="3" id="KW-1185">Reference proteome</keyword>
<organism evidence="2 3">
    <name type="scientific">Streptomyces chitinivorans</name>
    <dbReference type="NCBI Taxonomy" id="1257027"/>
    <lineage>
        <taxon>Bacteria</taxon>
        <taxon>Bacillati</taxon>
        <taxon>Actinomycetota</taxon>
        <taxon>Actinomycetes</taxon>
        <taxon>Kitasatosporales</taxon>
        <taxon>Streptomycetaceae</taxon>
        <taxon>Streptomyces</taxon>
    </lineage>
</organism>
<comment type="caution">
    <text evidence="2">The sequence shown here is derived from an EMBL/GenBank/DDBJ whole genome shotgun (WGS) entry which is preliminary data.</text>
</comment>
<dbReference type="Proteomes" id="UP001607069">
    <property type="component" value="Unassembled WGS sequence"/>
</dbReference>